<dbReference type="Pfam" id="PF04865">
    <property type="entry name" value="Baseplate_J"/>
    <property type="match status" value="1"/>
</dbReference>
<comment type="caution">
    <text evidence="5">The sequence shown here is derived from an EMBL/GenBank/DDBJ whole genome shotgun (WGS) entry which is preliminary data.</text>
</comment>
<comment type="similarity">
    <text evidence="1">Belongs to the Mu gp47/PBSX XkdT family.</text>
</comment>
<gene>
    <name evidence="5" type="ORF">ACJDT4_00350</name>
</gene>
<feature type="domain" description="Baseplate J-like C-terminal" evidence="4">
    <location>
        <begin position="266"/>
        <end position="350"/>
    </location>
</feature>
<accession>A0ABW8TB37</accession>
<dbReference type="InterPro" id="IPR052399">
    <property type="entry name" value="Phage_Baseplate_Assmbl_Protein"/>
</dbReference>
<protein>
    <submittedName>
        <fullName evidence="5">Baseplate J/gp47 family protein</fullName>
    </submittedName>
</protein>
<dbReference type="RefSeq" id="WP_406785534.1">
    <property type="nucleotide sequence ID" value="NZ_JBJIAA010000001.1"/>
</dbReference>
<dbReference type="Proteomes" id="UP001623592">
    <property type="component" value="Unassembled WGS sequence"/>
</dbReference>
<feature type="domain" description="Baseplate protein J-like barrel" evidence="2">
    <location>
        <begin position="88"/>
        <end position="168"/>
    </location>
</feature>
<name>A0ABW8TB37_9CLOT</name>
<proteinExistence type="inferred from homology"/>
<dbReference type="InterPro" id="IPR058531">
    <property type="entry name" value="Baseplate_J_M"/>
</dbReference>
<dbReference type="InterPro" id="IPR058530">
    <property type="entry name" value="Baseplate_J-like_C"/>
</dbReference>
<dbReference type="PANTHER" id="PTHR37829">
    <property type="entry name" value="PHAGE-LIKE ELEMENT PBSX PROTEIN XKDT"/>
    <property type="match status" value="1"/>
</dbReference>
<dbReference type="Pfam" id="PF26079">
    <property type="entry name" value="Baseplate_J_C"/>
    <property type="match status" value="1"/>
</dbReference>
<dbReference type="InterPro" id="IPR006949">
    <property type="entry name" value="Barrel_Baseplate_J-like"/>
</dbReference>
<keyword evidence="6" id="KW-1185">Reference proteome</keyword>
<organism evidence="5 6">
    <name type="scientific">Clostridium neuense</name>
    <dbReference type="NCBI Taxonomy" id="1728934"/>
    <lineage>
        <taxon>Bacteria</taxon>
        <taxon>Bacillati</taxon>
        <taxon>Bacillota</taxon>
        <taxon>Clostridia</taxon>
        <taxon>Eubacteriales</taxon>
        <taxon>Clostridiaceae</taxon>
        <taxon>Clostridium</taxon>
    </lineage>
</organism>
<evidence type="ECO:0000259" key="4">
    <source>
        <dbReference type="Pfam" id="PF26079"/>
    </source>
</evidence>
<evidence type="ECO:0000313" key="5">
    <source>
        <dbReference type="EMBL" id="MFL0248855.1"/>
    </source>
</evidence>
<evidence type="ECO:0000256" key="1">
    <source>
        <dbReference type="ARBA" id="ARBA00038087"/>
    </source>
</evidence>
<dbReference type="Pfam" id="PF26078">
    <property type="entry name" value="Baseplate_J_M"/>
    <property type="match status" value="1"/>
</dbReference>
<feature type="domain" description="Baseplate J-like central" evidence="3">
    <location>
        <begin position="190"/>
        <end position="260"/>
    </location>
</feature>
<sequence>MYSEDDKTILNRMKKGVPSDIDTSEGSFIHDALSPVSQEIAKQEINLDEILKRAFAITAAENGYSTELDNRCAEQGVIRKSGTSSTGQVTFTGSENTVVPEGTVVETLGGLQYETTEAAVINGGFASVNIASTLVGDKYNVPASTIVQLPVQVMGITKVTNANPTSGGTDVEDDESFLKRYLAKVQNPASSGNVSDYVEWAESVNGVGGAKVFPLWNGNGTVKVCIVDSNKEPASETLVAAVQNYIEGVRPIGAAVTYKAAEALNIDVSAKVVLSSGYTLQSVKDNFSASLNAYIKAIAFTNSYISNAKVGDILLNTAGVLDYSGLTLNGSTSNVGFKDEEIPVLGTISLGV</sequence>
<evidence type="ECO:0000313" key="6">
    <source>
        <dbReference type="Proteomes" id="UP001623592"/>
    </source>
</evidence>
<evidence type="ECO:0000259" key="3">
    <source>
        <dbReference type="Pfam" id="PF26078"/>
    </source>
</evidence>
<evidence type="ECO:0000259" key="2">
    <source>
        <dbReference type="Pfam" id="PF04865"/>
    </source>
</evidence>
<dbReference type="EMBL" id="JBJIAA010000001">
    <property type="protein sequence ID" value="MFL0248855.1"/>
    <property type="molecule type" value="Genomic_DNA"/>
</dbReference>
<dbReference type="PANTHER" id="PTHR37829:SF3">
    <property type="entry name" value="PROTEIN JAYE-RELATED"/>
    <property type="match status" value="1"/>
</dbReference>
<reference evidence="5 6" key="1">
    <citation type="submission" date="2024-11" db="EMBL/GenBank/DDBJ databases">
        <authorList>
            <person name="Heng Y.C."/>
            <person name="Lim A.C.H."/>
            <person name="Lee J.K.Y."/>
            <person name="Kittelmann S."/>
        </authorList>
    </citation>
    <scope>NUCLEOTIDE SEQUENCE [LARGE SCALE GENOMIC DNA]</scope>
    <source>
        <strain evidence="5 6">WILCCON 0114</strain>
    </source>
</reference>